<dbReference type="PROSITE" id="PS51688">
    <property type="entry name" value="ICA"/>
    <property type="match status" value="1"/>
</dbReference>
<dbReference type="EMBL" id="CP016907">
    <property type="protein sequence ID" value="AOC93730.1"/>
    <property type="molecule type" value="Genomic_DNA"/>
</dbReference>
<sequence>MNTNHNRIKVSDLETNSPDKILITNSSGELEFSNINNISYNALDYALEGKALDARQGKILKGFIDNINTLLASDNANLNTIQELVNAIEAIQASLNTILVNDLTTGGATKALSAEMGKVLQNNKVDKVTGKSLLSDSEIARLATLANYTHPTTHSPNIIAQDTSNRFVSDTEKATWNAKQSALGFTPENIANKNAVNGYAGLGADGKIIGAQLPSIAIKNTFVATSQTAMLALIAETGDLAIRSDVNKSYVLKGNNPALISDWQELLTPPDAVTTVFGRNGAVVSQTGDYTADQISETASRKFQTANQNTFNDATSSIQTQLNSKQANIAAGNTNQYFRGDKSWQTLDKTAVGLANADNTSDAAKNVLSATKLTTARTINGVAFDGSANITINAVDSTARIASSEKGAANGVATLDASGIILISQLPSYVDDVLEFTNLAGFPATGETGKIYIAKDTNKTYRWGGSAYVYITSGAVDSVAGKSGVVTLAKTDVGLGSVDNTADAAKNVLSATKLTTPRTINGVSFDGSTNITIADSTKENSIVAGTTSQYWRGDKTWQALTTANVPESGNLYFSNARSIASVLTGYNSSAGTISASDTILTAINKLNGNDALKAPLASPTFTGTVTAPIFSGALTGNAATATVLQTARTINGVSFNGSANITIADSTKLPLAGGTMSGDIVFPGTDRSEGIFGTYDSTKTQSIWSIGTAYRSSIDGSNFGTLYGLAYKHTNNTSGGTMAGGHQMVWCNNGSPKSAIGDGIWTAGTITGDGSGLTGISQTFSIGGNAATATRLQTPRTINGVSFDGSANITIPTNDIDKVPHQDGTRSDLNYNSAVIASGFYNVNSTGTNGPGTSYNNLIVAKGIDTGLQIAGGHNNDSLCFRGWSSNGTTFTPWRRVLHDGNYNSYSPTLTGTGANGNWGINITGSAGGSSRYVDLLANRTDVTAYPILWGVNQGTNPITGNASTYAFSCDAVKIQSSTGTVIANNFSGSGTGLTGTAGSLNIGGNAGTATSAQRISFNDGPRTLSDRLPNTFARTVSFDFVNAATVGGSGNYGGVMTFFPWDGLTSSTGDSSYQLAFRNESGINGSGLPGLRLRKGIDTTWGGWYDILHSGNYSSYSAFSGAITGASLTVTGDVTAFSDARVKENIRPIDNVIERIQASRGVLYDRIDNDQKNNIGFIAQELEENFPELVLTRENGTKAVKYQNAVAVIFEAVKKQQTQIEEQNRKMKFILEQLNLKL</sequence>
<gene>
    <name evidence="2" type="ORF">BB050_00576</name>
</gene>
<organism evidence="2 3">
    <name type="scientific">Flavobacterium anhuiense</name>
    <dbReference type="NCBI Taxonomy" id="459526"/>
    <lineage>
        <taxon>Bacteria</taxon>
        <taxon>Pseudomonadati</taxon>
        <taxon>Bacteroidota</taxon>
        <taxon>Flavobacteriia</taxon>
        <taxon>Flavobacteriales</taxon>
        <taxon>Flavobacteriaceae</taxon>
        <taxon>Flavobacterium</taxon>
    </lineage>
</organism>
<accession>A0AAC9GGT7</accession>
<dbReference type="RefSeq" id="WP_066032527.1">
    <property type="nucleotide sequence ID" value="NZ_CP016907.1"/>
</dbReference>
<dbReference type="Pfam" id="PF13884">
    <property type="entry name" value="Peptidase_S74"/>
    <property type="match status" value="1"/>
</dbReference>
<protein>
    <recommendedName>
        <fullName evidence="1">Peptidase S74 domain-containing protein</fullName>
    </recommendedName>
</protein>
<evidence type="ECO:0000313" key="2">
    <source>
        <dbReference type="EMBL" id="AOC93730.1"/>
    </source>
</evidence>
<proteinExistence type="predicted"/>
<dbReference type="GeneID" id="32306464"/>
<dbReference type="AlphaFoldDB" id="A0AAC9GGT7"/>
<dbReference type="InterPro" id="IPR054500">
    <property type="entry name" value="Phage_fiber_rpt"/>
</dbReference>
<dbReference type="InterPro" id="IPR030392">
    <property type="entry name" value="S74_ICA"/>
</dbReference>
<evidence type="ECO:0000259" key="1">
    <source>
        <dbReference type="PROSITE" id="PS51688"/>
    </source>
</evidence>
<dbReference type="Pfam" id="PF22337">
    <property type="entry name" value="Phage_fiber_rpt"/>
    <property type="match status" value="1"/>
</dbReference>
<feature type="domain" description="Peptidase S74" evidence="1">
    <location>
        <begin position="1139"/>
        <end position="1228"/>
    </location>
</feature>
<dbReference type="KEGG" id="fjg:BB050_00576"/>
<reference evidence="2 3" key="1">
    <citation type="submission" date="2016-08" db="EMBL/GenBank/DDBJ databases">
        <title>Complete genome sequence of Flavobacterium johnsoniae strain GSE09, a volatile-producing biocontrol agent isolated from cucumber (Cucumis sativus).</title>
        <authorList>
            <person name="Jeong J.-J."/>
            <person name="Oh J.Y."/>
            <person name="Jim Y.J."/>
            <person name="Sang M.K."/>
            <person name="Kim K.D."/>
        </authorList>
    </citation>
    <scope>NUCLEOTIDE SEQUENCE [LARGE SCALE GENOMIC DNA]</scope>
    <source>
        <strain evidence="2 3">GSE09</strain>
    </source>
</reference>
<name>A0AAC9GGT7_9FLAO</name>
<evidence type="ECO:0000313" key="3">
    <source>
        <dbReference type="Proteomes" id="UP000093276"/>
    </source>
</evidence>
<dbReference type="Proteomes" id="UP000093276">
    <property type="component" value="Chromosome"/>
</dbReference>